<evidence type="ECO:0000313" key="2">
    <source>
        <dbReference type="Proteomes" id="UP000664109"/>
    </source>
</evidence>
<dbReference type="RefSeq" id="WP_205373419.1">
    <property type="nucleotide sequence ID" value="NZ_JAFEJA010000001.1"/>
</dbReference>
<sequence length="127" mass="13536">MDSVLVATSHEVTLSAVGTSLATQEVGVEIRTAPSGEQYLLCRLADGTTCEVSIEAPQSAAIEELEEEDGERLRSLAPACVLLLAFRRKSAREVHALVLSTDWGEPAWFLPCDGAGTATRVSEADSF</sequence>
<accession>A0ABS2UNX5</accession>
<protein>
    <submittedName>
        <fullName evidence="1">Uncharacterized protein</fullName>
    </submittedName>
</protein>
<name>A0ABS2UNX5_9ACTN</name>
<proteinExistence type="predicted"/>
<organism evidence="1 2">
    <name type="scientific">Streptomyces zhihengii</name>
    <dbReference type="NCBI Taxonomy" id="1818004"/>
    <lineage>
        <taxon>Bacteria</taxon>
        <taxon>Bacillati</taxon>
        <taxon>Actinomycetota</taxon>
        <taxon>Actinomycetes</taxon>
        <taxon>Kitasatosporales</taxon>
        <taxon>Streptomycetaceae</taxon>
        <taxon>Streptomyces</taxon>
    </lineage>
</organism>
<evidence type="ECO:0000313" key="1">
    <source>
        <dbReference type="EMBL" id="MBM9619256.1"/>
    </source>
</evidence>
<dbReference type="EMBL" id="JAFEJA010000001">
    <property type="protein sequence ID" value="MBM9619256.1"/>
    <property type="molecule type" value="Genomic_DNA"/>
</dbReference>
<dbReference type="Proteomes" id="UP000664109">
    <property type="component" value="Unassembled WGS sequence"/>
</dbReference>
<gene>
    <name evidence="1" type="ORF">JE024_11055</name>
</gene>
<keyword evidence="2" id="KW-1185">Reference proteome</keyword>
<comment type="caution">
    <text evidence="1">The sequence shown here is derived from an EMBL/GenBank/DDBJ whole genome shotgun (WGS) entry which is preliminary data.</text>
</comment>
<reference evidence="1 2" key="1">
    <citation type="journal article" date="2016" name="Arch. Microbiol.">
        <title>Streptomyces zhihengii sp. nov., isolated from rhizospheric soil of Psammosilene tunicoides.</title>
        <authorList>
            <person name="Huang M.J."/>
            <person name="Fei J.J."/>
            <person name="Salam N."/>
            <person name="Kim C.J."/>
            <person name="Hozzein W.N."/>
            <person name="Xiao M."/>
            <person name="Huang H.Q."/>
            <person name="Li W.J."/>
        </authorList>
    </citation>
    <scope>NUCLEOTIDE SEQUENCE [LARGE SCALE GENOMIC DNA]</scope>
    <source>
        <strain evidence="1 2">YIM T102</strain>
    </source>
</reference>